<dbReference type="GO" id="GO:0140359">
    <property type="term" value="F:ABC-type transporter activity"/>
    <property type="evidence" value="ECO:0007669"/>
    <property type="project" value="InterPro"/>
</dbReference>
<protein>
    <submittedName>
        <fullName evidence="12">Sugar ABC transporter permease</fullName>
    </submittedName>
</protein>
<dbReference type="Proteomes" id="UP000217935">
    <property type="component" value="Chromosome"/>
</dbReference>
<keyword evidence="7 10" id="KW-1133">Transmembrane helix</keyword>
<evidence type="ECO:0000313" key="13">
    <source>
        <dbReference type="Proteomes" id="UP000217935"/>
    </source>
</evidence>
<sequence>MMREMSSTFGRSPGGYFWAIAEPVGIIVMLAIGFSLVVRAPALGNNFILFYATGYLPYSLFATLARVIMHGLGYSRPLLAYPRVSWIEALFARLFLHSLTNFAVSFIVLGAILMLEDTRIKLDFMPILNGYAMLVLTGFALGMMNCFLMGLFPVWENIWTIVNRPLFLASGIFFLFDDLPKAAQSILWFNPILHAIGEVRRGFYATYDPAYISPTYVYGLALALLAFALLLLKRHYRWILEE</sequence>
<evidence type="ECO:0000256" key="3">
    <source>
        <dbReference type="ARBA" id="ARBA00022448"/>
    </source>
</evidence>
<proteinExistence type="inferred from homology"/>
<feature type="transmembrane region" description="Helical" evidence="10">
    <location>
        <begin position="15"/>
        <end position="36"/>
    </location>
</feature>
<dbReference type="OrthoDB" id="8479094at2"/>
<feature type="domain" description="ABC-2 type transporter transmembrane" evidence="11">
    <location>
        <begin position="2"/>
        <end position="203"/>
    </location>
</feature>
<organism evidence="12 13">
    <name type="scientific">Celeribacter ethanolicus</name>
    <dbReference type="NCBI Taxonomy" id="1758178"/>
    <lineage>
        <taxon>Bacteria</taxon>
        <taxon>Pseudomonadati</taxon>
        <taxon>Pseudomonadota</taxon>
        <taxon>Alphaproteobacteria</taxon>
        <taxon>Rhodobacterales</taxon>
        <taxon>Roseobacteraceae</taxon>
        <taxon>Celeribacter</taxon>
    </lineage>
</organism>
<keyword evidence="4" id="KW-1003">Cell membrane</keyword>
<evidence type="ECO:0000256" key="5">
    <source>
        <dbReference type="ARBA" id="ARBA00022597"/>
    </source>
</evidence>
<keyword evidence="8" id="KW-0625">Polysaccharide transport</keyword>
<evidence type="ECO:0000256" key="9">
    <source>
        <dbReference type="ARBA" id="ARBA00023136"/>
    </source>
</evidence>
<evidence type="ECO:0000256" key="7">
    <source>
        <dbReference type="ARBA" id="ARBA00022989"/>
    </source>
</evidence>
<dbReference type="PANTHER" id="PTHR30413:SF10">
    <property type="entry name" value="CAPSULE POLYSACCHARIDE EXPORT INNER-MEMBRANE PROTEIN CTRC"/>
    <property type="match status" value="1"/>
</dbReference>
<evidence type="ECO:0000256" key="6">
    <source>
        <dbReference type="ARBA" id="ARBA00022692"/>
    </source>
</evidence>
<keyword evidence="13" id="KW-1185">Reference proteome</keyword>
<evidence type="ECO:0000256" key="1">
    <source>
        <dbReference type="ARBA" id="ARBA00004651"/>
    </source>
</evidence>
<feature type="transmembrane region" description="Helical" evidence="10">
    <location>
        <begin position="48"/>
        <end position="69"/>
    </location>
</feature>
<dbReference type="GO" id="GO:0015774">
    <property type="term" value="P:polysaccharide transport"/>
    <property type="evidence" value="ECO:0007669"/>
    <property type="project" value="UniProtKB-KW"/>
</dbReference>
<dbReference type="EMBL" id="CP022196">
    <property type="protein sequence ID" value="ATG49834.1"/>
    <property type="molecule type" value="Genomic_DNA"/>
</dbReference>
<evidence type="ECO:0000256" key="4">
    <source>
        <dbReference type="ARBA" id="ARBA00022475"/>
    </source>
</evidence>
<dbReference type="GO" id="GO:0043190">
    <property type="term" value="C:ATP-binding cassette (ABC) transporter complex"/>
    <property type="evidence" value="ECO:0007669"/>
    <property type="project" value="InterPro"/>
</dbReference>
<keyword evidence="5" id="KW-0762">Sugar transport</keyword>
<dbReference type="PANTHER" id="PTHR30413">
    <property type="entry name" value="INNER MEMBRANE TRANSPORT PERMEASE"/>
    <property type="match status" value="1"/>
</dbReference>
<dbReference type="STRING" id="1758178.GCA_001550095_03955"/>
<reference evidence="12 13" key="1">
    <citation type="submission" date="2017-06" db="EMBL/GenBank/DDBJ databases">
        <title>Celeribacter sp. TSPH2 complete genome sequence.</title>
        <authorList>
            <person name="Woo J.-H."/>
            <person name="Kim H.-S."/>
        </authorList>
    </citation>
    <scope>NUCLEOTIDE SEQUENCE [LARGE SCALE GENOMIC DNA]</scope>
    <source>
        <strain evidence="12 13">TSPH2</strain>
    </source>
</reference>
<comment type="subcellular location">
    <subcellularLocation>
        <location evidence="1">Cell membrane</location>
        <topology evidence="1">Multi-pass membrane protein</topology>
    </subcellularLocation>
</comment>
<feature type="transmembrane region" description="Helical" evidence="10">
    <location>
        <begin position="89"/>
        <end position="115"/>
    </location>
</feature>
<evidence type="ECO:0000256" key="10">
    <source>
        <dbReference type="SAM" id="Phobius"/>
    </source>
</evidence>
<keyword evidence="3" id="KW-0813">Transport</keyword>
<name>A0A291GIM5_9RHOB</name>
<dbReference type="AlphaFoldDB" id="A0A291GIM5"/>
<keyword evidence="9 10" id="KW-0472">Membrane</keyword>
<feature type="transmembrane region" description="Helical" evidence="10">
    <location>
        <begin position="215"/>
        <end position="232"/>
    </location>
</feature>
<feature type="transmembrane region" description="Helical" evidence="10">
    <location>
        <begin position="127"/>
        <end position="152"/>
    </location>
</feature>
<dbReference type="Pfam" id="PF01061">
    <property type="entry name" value="ABC2_membrane"/>
    <property type="match status" value="1"/>
</dbReference>
<evidence type="ECO:0000256" key="8">
    <source>
        <dbReference type="ARBA" id="ARBA00023047"/>
    </source>
</evidence>
<evidence type="ECO:0000259" key="11">
    <source>
        <dbReference type="Pfam" id="PF01061"/>
    </source>
</evidence>
<dbReference type="PRINTS" id="PR00164">
    <property type="entry name" value="ABC2TRNSPORT"/>
</dbReference>
<dbReference type="InterPro" id="IPR000412">
    <property type="entry name" value="ABC_2_transport"/>
</dbReference>
<accession>A0A291GIM5</accession>
<evidence type="ECO:0000256" key="2">
    <source>
        <dbReference type="ARBA" id="ARBA00007783"/>
    </source>
</evidence>
<dbReference type="GO" id="GO:0015920">
    <property type="term" value="P:lipopolysaccharide transport"/>
    <property type="evidence" value="ECO:0007669"/>
    <property type="project" value="TreeGrafter"/>
</dbReference>
<keyword evidence="6 10" id="KW-0812">Transmembrane</keyword>
<gene>
    <name evidence="12" type="ORF">CEW89_13380</name>
</gene>
<comment type="similarity">
    <text evidence="2">Belongs to the ABC-2 integral membrane protein family.</text>
</comment>
<evidence type="ECO:0000313" key="12">
    <source>
        <dbReference type="EMBL" id="ATG49834.1"/>
    </source>
</evidence>
<dbReference type="KEGG" id="ceh:CEW89_13380"/>
<dbReference type="InterPro" id="IPR013525">
    <property type="entry name" value="ABC2_TM"/>
</dbReference>